<dbReference type="AlphaFoldDB" id="A0A915MH19"/>
<sequence>MTGMDLRSILGPVADHLVQTTTPISYTRPIMKNKFVDYGILSLDNFLNGRFRSMQRIPYLLEKEKMLKLRNNETLNTKTHYGSKPNMQQGILNTLLDFFGVKYLQGSELDKVLTEWIMENTPKYISKSDKRAGINTSSYDVLRGLLSQPVLPLCSSPPQLIEHFNLDAFMGQCNNI</sequence>
<evidence type="ECO:0000313" key="1">
    <source>
        <dbReference type="Proteomes" id="UP000887561"/>
    </source>
</evidence>
<keyword evidence="1" id="KW-1185">Reference proteome</keyword>
<dbReference type="Proteomes" id="UP000887561">
    <property type="component" value="Unplaced"/>
</dbReference>
<accession>A0A915MH19</accession>
<organism evidence="1 2">
    <name type="scientific">Meloidogyne javanica</name>
    <name type="common">Root-knot nematode worm</name>
    <dbReference type="NCBI Taxonomy" id="6303"/>
    <lineage>
        <taxon>Eukaryota</taxon>
        <taxon>Metazoa</taxon>
        <taxon>Ecdysozoa</taxon>
        <taxon>Nematoda</taxon>
        <taxon>Chromadorea</taxon>
        <taxon>Rhabditida</taxon>
        <taxon>Tylenchina</taxon>
        <taxon>Tylenchomorpha</taxon>
        <taxon>Tylenchoidea</taxon>
        <taxon>Meloidogynidae</taxon>
        <taxon>Meloidogyninae</taxon>
        <taxon>Meloidogyne</taxon>
        <taxon>Meloidogyne incognita group</taxon>
    </lineage>
</organism>
<dbReference type="WBParaSite" id="scaffold4070_cov206.g7592">
    <property type="protein sequence ID" value="scaffold4070_cov206.g7592"/>
    <property type="gene ID" value="scaffold4070_cov206.g7592"/>
</dbReference>
<evidence type="ECO:0000313" key="2">
    <source>
        <dbReference type="WBParaSite" id="scaffold4070_cov206.g7592"/>
    </source>
</evidence>
<name>A0A915MH19_MELJA</name>
<proteinExistence type="predicted"/>
<protein>
    <submittedName>
        <fullName evidence="2">Uncharacterized protein</fullName>
    </submittedName>
</protein>
<reference evidence="2" key="1">
    <citation type="submission" date="2022-11" db="UniProtKB">
        <authorList>
            <consortium name="WormBaseParasite"/>
        </authorList>
    </citation>
    <scope>IDENTIFICATION</scope>
</reference>